<evidence type="ECO:0000256" key="8">
    <source>
        <dbReference type="HAMAP-Rule" id="MF_00347"/>
    </source>
</evidence>
<dbReference type="InterPro" id="IPR036832">
    <property type="entry name" value="PPK_N_dom_sf"/>
</dbReference>
<dbReference type="InterPro" id="IPR041108">
    <property type="entry name" value="PP_kinase_C_1"/>
</dbReference>
<feature type="binding site" evidence="8">
    <location>
        <position position="470"/>
    </location>
    <ligand>
        <name>ATP</name>
        <dbReference type="ChEBI" id="CHEBI:30616"/>
    </ligand>
</feature>
<dbReference type="PANTHER" id="PTHR30218">
    <property type="entry name" value="POLYPHOSPHATE KINASE"/>
    <property type="match status" value="1"/>
</dbReference>
<dbReference type="NCBIfam" id="TIGR03705">
    <property type="entry name" value="poly_P_kin"/>
    <property type="match status" value="1"/>
</dbReference>
<dbReference type="PROSITE" id="PS50035">
    <property type="entry name" value="PLD"/>
    <property type="match status" value="1"/>
</dbReference>
<feature type="domain" description="PLD phosphodiesterase" evidence="10">
    <location>
        <begin position="432"/>
        <end position="466"/>
    </location>
</feature>
<comment type="catalytic activity">
    <reaction evidence="8 9">
        <text>[phosphate](n) + ATP = [phosphate](n+1) + ADP</text>
        <dbReference type="Rhea" id="RHEA:19573"/>
        <dbReference type="Rhea" id="RHEA-COMP:9859"/>
        <dbReference type="Rhea" id="RHEA-COMP:14280"/>
        <dbReference type="ChEBI" id="CHEBI:16838"/>
        <dbReference type="ChEBI" id="CHEBI:30616"/>
        <dbReference type="ChEBI" id="CHEBI:456216"/>
        <dbReference type="EC" id="2.7.4.1"/>
    </reaction>
</comment>
<gene>
    <name evidence="8" type="primary">ppk</name>
    <name evidence="11" type="ORF">BCT54_02460</name>
</gene>
<dbReference type="InterPro" id="IPR001736">
    <property type="entry name" value="PLipase_D/transphosphatidylase"/>
</dbReference>
<dbReference type="EMBL" id="MCZF01000014">
    <property type="protein sequence ID" value="PMM65813.1"/>
    <property type="molecule type" value="Genomic_DNA"/>
</dbReference>
<dbReference type="SUPFAM" id="SSF143724">
    <property type="entry name" value="PHP14-like"/>
    <property type="match status" value="1"/>
</dbReference>
<dbReference type="Proteomes" id="UP000235533">
    <property type="component" value="Unassembled WGS sequence"/>
</dbReference>
<accession>A0A2N7JZ51</accession>
<dbReference type="SUPFAM" id="SSF56024">
    <property type="entry name" value="Phospholipase D/nuclease"/>
    <property type="match status" value="2"/>
</dbReference>
<evidence type="ECO:0000313" key="12">
    <source>
        <dbReference type="Proteomes" id="UP000235533"/>
    </source>
</evidence>
<protein>
    <recommendedName>
        <fullName evidence="8 9">Polyphosphate kinase</fullName>
        <ecNumber evidence="8 9">2.7.4.1</ecNumber>
    </recommendedName>
    <alternativeName>
        <fullName evidence="8">ATP-polyphosphate phosphotransferase</fullName>
    </alternativeName>
    <alternativeName>
        <fullName evidence="8">Polyphosphoric acid kinase</fullName>
    </alternativeName>
</protein>
<evidence type="ECO:0000256" key="9">
    <source>
        <dbReference type="RuleBase" id="RU003800"/>
    </source>
</evidence>
<dbReference type="Gene3D" id="1.20.58.310">
    <property type="entry name" value="Polyphosphate kinase N-terminal domain"/>
    <property type="match status" value="1"/>
</dbReference>
<feature type="active site" description="Phosphohistidine intermediate" evidence="8">
    <location>
        <position position="437"/>
    </location>
</feature>
<reference evidence="12" key="1">
    <citation type="submission" date="2016-07" db="EMBL/GenBank/DDBJ databases">
        <title>Nontailed viruses are major unrecognized killers of bacteria in the ocean.</title>
        <authorList>
            <person name="Kauffman K."/>
            <person name="Hussain F."/>
            <person name="Yang J."/>
            <person name="Arevalo P."/>
            <person name="Brown J."/>
            <person name="Cutler M."/>
            <person name="Kelly L."/>
            <person name="Polz M.F."/>
        </authorList>
    </citation>
    <scope>NUCLEOTIDE SEQUENCE [LARGE SCALE GENOMIC DNA]</scope>
    <source>
        <strain evidence="12">10N.261.48.B5</strain>
    </source>
</reference>
<evidence type="ECO:0000256" key="2">
    <source>
        <dbReference type="ARBA" id="ARBA00022679"/>
    </source>
</evidence>
<comment type="cofactor">
    <cofactor evidence="8">
        <name>Mg(2+)</name>
        <dbReference type="ChEBI" id="CHEBI:18420"/>
    </cofactor>
</comment>
<dbReference type="GO" id="GO:0006799">
    <property type="term" value="P:polyphosphate biosynthetic process"/>
    <property type="evidence" value="ECO:0007669"/>
    <property type="project" value="UniProtKB-UniRule"/>
</dbReference>
<dbReference type="FunFam" id="3.30.870.10:FF:000001">
    <property type="entry name" value="Polyphosphate kinase"/>
    <property type="match status" value="1"/>
</dbReference>
<organism evidence="11 12">
    <name type="scientific">Vibrio splendidus</name>
    <dbReference type="NCBI Taxonomy" id="29497"/>
    <lineage>
        <taxon>Bacteria</taxon>
        <taxon>Pseudomonadati</taxon>
        <taxon>Pseudomonadota</taxon>
        <taxon>Gammaproteobacteria</taxon>
        <taxon>Vibrionales</taxon>
        <taxon>Vibrionaceae</taxon>
        <taxon>Vibrio</taxon>
    </lineage>
</organism>
<sequence>MEKDYVTKELSWLSFNERVLQEAADKSVPLIERVRFLGIYSKNLDEFYKVRFADIKRKILFKDPPTSTNSPKTLLARMQGKAGELDVRFNELYNDLLLELARNRIFLVNEQQISAEQSEWVRKYFKKKVLPHLTPLLLNEDSLLLNILKDDQSYFAIDINRHDSSQYALLEIPSEELPRFVKLPEASDSQRTTLILLDNIVRLCLDDLLKGFFDYDSLTCFAIKMTRDADYDLQKDDERQKNSNNNLLEAMSLGLEQRLTALPIRLIYESEMPAEMLSFLRLKLKLSDYDNVIAGGRYHNFKHFSEFPSLNRHDLINRPLSAIKCAQFSQYPNYFEAIKVRDILLHYPYHTFDHITELVRQASFDPKVTVIKINIYRVARGSKLLNSIIDAAHNGKKVTVVVELQARFDEQANIQWTKTLQEAGVKVIHGIASLKIHSKLLLIKRKNGKALEHYAHIGTGNFHEVTARVYTDFSLLTANEELTQEVRQVFKYIENPYQKSQFKLLIVSPKNTRKRLYQLIDNEIQNAADNKPASITLKLNNLVDRGIIDKLYQASQANVKIRMIIRGMCSLVPGIPNISDNIEIISVVDRFLEHPRVMIFHNTGKPKVYISSADWMTRNFDHRIEVAAPILDPKIKQTIIDITEFHFEDYNKARSLDQAMSNVYLPPQSNRLDYSTSQLATYHYIKHSEKQARKKYKQEKKSCS</sequence>
<dbReference type="CDD" id="cd09164">
    <property type="entry name" value="PLDc_EcPPK1_C1_like"/>
    <property type="match status" value="1"/>
</dbReference>
<dbReference type="GO" id="GO:0009358">
    <property type="term" value="C:polyphosphate kinase complex"/>
    <property type="evidence" value="ECO:0007669"/>
    <property type="project" value="InterPro"/>
</dbReference>
<keyword evidence="6 8" id="KW-0067">ATP-binding</keyword>
<dbReference type="Pfam" id="PF17941">
    <property type="entry name" value="PP_kinase_C_1"/>
    <property type="match status" value="1"/>
</dbReference>
<feature type="binding site" evidence="8">
    <location>
        <position position="594"/>
    </location>
    <ligand>
        <name>ATP</name>
        <dbReference type="ChEBI" id="CHEBI:30616"/>
    </ligand>
</feature>
<name>A0A2N7JZ51_VIBSP</name>
<evidence type="ECO:0000313" key="11">
    <source>
        <dbReference type="EMBL" id="PMM65813.1"/>
    </source>
</evidence>
<keyword evidence="2 8" id="KW-0808">Transferase</keyword>
<dbReference type="GO" id="GO:0008976">
    <property type="term" value="F:polyphosphate kinase activity"/>
    <property type="evidence" value="ECO:0007669"/>
    <property type="project" value="UniProtKB-UniRule"/>
</dbReference>
<dbReference type="InterPro" id="IPR003414">
    <property type="entry name" value="PP_kinase"/>
</dbReference>
<dbReference type="Pfam" id="PF13089">
    <property type="entry name" value="PP_kinase_N"/>
    <property type="match status" value="1"/>
</dbReference>
<dbReference type="HAMAP" id="MF_00347">
    <property type="entry name" value="Polyphosphate_kinase"/>
    <property type="match status" value="1"/>
</dbReference>
<comment type="caution">
    <text evidence="11">The sequence shown here is derived from an EMBL/GenBank/DDBJ whole genome shotgun (WGS) entry which is preliminary data.</text>
</comment>
<feature type="binding site" evidence="8">
    <location>
        <position position="566"/>
    </location>
    <ligand>
        <name>ATP</name>
        <dbReference type="ChEBI" id="CHEBI:30616"/>
    </ligand>
</feature>
<dbReference type="InterPro" id="IPR025198">
    <property type="entry name" value="PPK_N_dom"/>
</dbReference>
<feature type="binding site" evidence="8">
    <location>
        <position position="43"/>
    </location>
    <ligand>
        <name>ATP</name>
        <dbReference type="ChEBI" id="CHEBI:30616"/>
    </ligand>
</feature>
<evidence type="ECO:0000256" key="5">
    <source>
        <dbReference type="ARBA" id="ARBA00022777"/>
    </source>
</evidence>
<evidence type="ECO:0000256" key="4">
    <source>
        <dbReference type="ARBA" id="ARBA00022741"/>
    </source>
</evidence>
<evidence type="ECO:0000256" key="7">
    <source>
        <dbReference type="ARBA" id="ARBA00022842"/>
    </source>
</evidence>
<evidence type="ECO:0000256" key="3">
    <source>
        <dbReference type="ARBA" id="ARBA00022723"/>
    </source>
</evidence>
<dbReference type="Gene3D" id="3.30.870.10">
    <property type="entry name" value="Endonuclease Chain A"/>
    <property type="match status" value="2"/>
</dbReference>
<evidence type="ECO:0000256" key="6">
    <source>
        <dbReference type="ARBA" id="ARBA00022840"/>
    </source>
</evidence>
<keyword evidence="7 8" id="KW-0460">Magnesium</keyword>
<dbReference type="PIRSF" id="PIRSF015589">
    <property type="entry name" value="PP_kinase"/>
    <property type="match status" value="1"/>
</dbReference>
<keyword evidence="5 8" id="KW-0418">Kinase</keyword>
<dbReference type="RefSeq" id="WP_102550980.1">
    <property type="nucleotide sequence ID" value="NZ_MCZF01000014.1"/>
</dbReference>
<proteinExistence type="inferred from homology"/>
<feature type="binding site" evidence="8">
    <location>
        <position position="407"/>
    </location>
    <ligand>
        <name>Mg(2+)</name>
        <dbReference type="ChEBI" id="CHEBI:18420"/>
    </ligand>
</feature>
<dbReference type="GO" id="GO:0046872">
    <property type="term" value="F:metal ion binding"/>
    <property type="evidence" value="ECO:0007669"/>
    <property type="project" value="UniProtKB-KW"/>
</dbReference>
<keyword evidence="4 8" id="KW-0547">Nucleotide-binding</keyword>
<comment type="function">
    <text evidence="8 9">Catalyzes the reversible transfer of the terminal phosphate of ATP to form a long-chain polyphosphate (polyP).</text>
</comment>
<dbReference type="InterPro" id="IPR025200">
    <property type="entry name" value="PPK_C_dom2"/>
</dbReference>
<dbReference type="GO" id="GO:0005524">
    <property type="term" value="F:ATP binding"/>
    <property type="evidence" value="ECO:0007669"/>
    <property type="project" value="UniProtKB-KW"/>
</dbReference>
<dbReference type="EC" id="2.7.4.1" evidence="8 9"/>
<dbReference type="InterPro" id="IPR024953">
    <property type="entry name" value="PP_kinase_middle"/>
</dbReference>
<feature type="binding site" evidence="8">
    <location>
        <position position="377"/>
    </location>
    <ligand>
        <name>Mg(2+)</name>
        <dbReference type="ChEBI" id="CHEBI:18420"/>
    </ligand>
</feature>
<comment type="similarity">
    <text evidence="8 9">Belongs to the polyphosphate kinase 1 (PPK1) family.</text>
</comment>
<keyword evidence="3 8" id="KW-0479">Metal-binding</keyword>
<keyword evidence="1 8" id="KW-0597">Phosphoprotein</keyword>
<dbReference type="NCBIfam" id="NF003917">
    <property type="entry name" value="PRK05443.1-1"/>
    <property type="match status" value="1"/>
</dbReference>
<dbReference type="Gene3D" id="3.30.1840.10">
    <property type="entry name" value="Polyphosphate kinase middle domain"/>
    <property type="match status" value="1"/>
</dbReference>
<dbReference type="InterPro" id="IPR036830">
    <property type="entry name" value="PP_kinase_middle_dom_sf"/>
</dbReference>
<dbReference type="SUPFAM" id="SSF140356">
    <property type="entry name" value="PPK N-terminal domain-like"/>
    <property type="match status" value="1"/>
</dbReference>
<dbReference type="Pfam" id="PF02503">
    <property type="entry name" value="PP_kinase"/>
    <property type="match status" value="1"/>
</dbReference>
<dbReference type="PANTHER" id="PTHR30218:SF0">
    <property type="entry name" value="POLYPHOSPHATE KINASE"/>
    <property type="match status" value="1"/>
</dbReference>
<comment type="PTM">
    <text evidence="8 9">An intermediate of this reaction is the autophosphorylated ppk in which a phosphate is covalently linked to a histidine residue through a N-P bond.</text>
</comment>
<dbReference type="Pfam" id="PF13090">
    <property type="entry name" value="PP_kinase_C"/>
    <property type="match status" value="1"/>
</dbReference>
<dbReference type="CDD" id="cd09167">
    <property type="entry name" value="PLDc_EcPPK1_C2_like"/>
    <property type="match status" value="1"/>
</dbReference>
<evidence type="ECO:0000256" key="1">
    <source>
        <dbReference type="ARBA" id="ARBA00022553"/>
    </source>
</evidence>
<dbReference type="AlphaFoldDB" id="A0A2N7JZ51"/>
<evidence type="ECO:0000259" key="10">
    <source>
        <dbReference type="PROSITE" id="PS50035"/>
    </source>
</evidence>